<accession>B0TAH9</accession>
<sequence length="40" mass="4705">MRKDKRDLEKIKDSSGMTLYFIPKKCILVIESDMESRDPS</sequence>
<proteinExistence type="predicted"/>
<dbReference type="HOGENOM" id="CLU_3290634_0_0_9"/>
<dbReference type="AlphaFoldDB" id="B0TAH9"/>
<dbReference type="Proteomes" id="UP000008550">
    <property type="component" value="Chromosome"/>
</dbReference>
<evidence type="ECO:0000313" key="1">
    <source>
        <dbReference type="EMBL" id="ABZ85029.1"/>
    </source>
</evidence>
<keyword evidence="2" id="KW-1185">Reference proteome</keyword>
<evidence type="ECO:0000313" key="2">
    <source>
        <dbReference type="Proteomes" id="UP000008550"/>
    </source>
</evidence>
<organism evidence="1 2">
    <name type="scientific">Heliobacterium modesticaldum (strain ATCC 51547 / Ice1)</name>
    <dbReference type="NCBI Taxonomy" id="498761"/>
    <lineage>
        <taxon>Bacteria</taxon>
        <taxon>Bacillati</taxon>
        <taxon>Bacillota</taxon>
        <taxon>Clostridia</taxon>
        <taxon>Eubacteriales</taxon>
        <taxon>Heliobacteriaceae</taxon>
        <taxon>Heliomicrobium</taxon>
    </lineage>
</organism>
<gene>
    <name evidence="1" type="ORF">HM1_2480</name>
</gene>
<dbReference type="KEGG" id="hmo:HM1_2480"/>
<protein>
    <submittedName>
        <fullName evidence="1">Uncharacterized protein</fullName>
    </submittedName>
</protein>
<name>B0TAH9_HELMI</name>
<reference evidence="1 2" key="1">
    <citation type="journal article" date="2008" name="J. Bacteriol.">
        <title>The genome of Heliobacterium modesticaldum, a phototrophic representative of the Firmicutes containing the simplest photosynthetic apparatus.</title>
        <authorList>
            <person name="Sattley W.M."/>
            <person name="Madigan M.T."/>
            <person name="Swingley W.D."/>
            <person name="Cheung P.C."/>
            <person name="Clocksin K.M."/>
            <person name="Conrad A.L."/>
            <person name="Dejesa L.C."/>
            <person name="Honchak B.M."/>
            <person name="Jung D.O."/>
            <person name="Karbach L.E."/>
            <person name="Kurdoglu A."/>
            <person name="Lahiri S."/>
            <person name="Mastrian S.D."/>
            <person name="Page L.E."/>
            <person name="Taylor H.L."/>
            <person name="Wang Z.T."/>
            <person name="Raymond J."/>
            <person name="Chen M."/>
            <person name="Blankenship R.E."/>
            <person name="Touchman J.W."/>
        </authorList>
    </citation>
    <scope>NUCLEOTIDE SEQUENCE [LARGE SCALE GENOMIC DNA]</scope>
    <source>
        <strain evidence="2">ATCC 51547 / Ice1</strain>
    </source>
</reference>
<dbReference type="STRING" id="498761.HM1_2480"/>
<dbReference type="EMBL" id="CP000930">
    <property type="protein sequence ID" value="ABZ85029.1"/>
    <property type="molecule type" value="Genomic_DNA"/>
</dbReference>